<protein>
    <recommendedName>
        <fullName evidence="2">Immunoglobulin I-set domain-containing protein</fullName>
    </recommendedName>
</protein>
<evidence type="ECO:0000259" key="2">
    <source>
        <dbReference type="Pfam" id="PF07679"/>
    </source>
</evidence>
<dbReference type="Pfam" id="PF07679">
    <property type="entry name" value="I-set"/>
    <property type="match status" value="1"/>
</dbReference>
<dbReference type="AlphaFoldDB" id="A0AAN9A8W5"/>
<dbReference type="InterPro" id="IPR050958">
    <property type="entry name" value="Cell_Adh-Cytoskel_Orgn"/>
</dbReference>
<keyword evidence="4" id="KW-1185">Reference proteome</keyword>
<evidence type="ECO:0000313" key="3">
    <source>
        <dbReference type="EMBL" id="KAK7078504.1"/>
    </source>
</evidence>
<dbReference type="Proteomes" id="UP001381693">
    <property type="component" value="Unassembled WGS sequence"/>
</dbReference>
<sequence>MVFINTEIFLLQDGISIFSTKDRADMTHIVIENNGQTLHILEATADDQGLYRCVAKNDAGEVDLLFPLEVLVAPQFTQFFHNPEVTLKVGEELSLDCEASGDPNPHIQR</sequence>
<evidence type="ECO:0000313" key="4">
    <source>
        <dbReference type="Proteomes" id="UP001381693"/>
    </source>
</evidence>
<comment type="caution">
    <text evidence="3">The sequence shown here is derived from an EMBL/GenBank/DDBJ whole genome shotgun (WGS) entry which is preliminary data.</text>
</comment>
<proteinExistence type="predicted"/>
<dbReference type="PANTHER" id="PTHR45080:SF34">
    <property type="entry name" value="MYOSIN LIGHT CHAIN KINASE, SMOOTH MUSCLE-LIKE"/>
    <property type="match status" value="1"/>
</dbReference>
<dbReference type="InterPro" id="IPR013783">
    <property type="entry name" value="Ig-like_fold"/>
</dbReference>
<dbReference type="CDD" id="cd00096">
    <property type="entry name" value="Ig"/>
    <property type="match status" value="1"/>
</dbReference>
<dbReference type="Gene3D" id="2.60.40.10">
    <property type="entry name" value="Immunoglobulins"/>
    <property type="match status" value="2"/>
</dbReference>
<dbReference type="InterPro" id="IPR036179">
    <property type="entry name" value="Ig-like_dom_sf"/>
</dbReference>
<keyword evidence="1" id="KW-0393">Immunoglobulin domain</keyword>
<dbReference type="SUPFAM" id="SSF48726">
    <property type="entry name" value="Immunoglobulin"/>
    <property type="match status" value="1"/>
</dbReference>
<evidence type="ECO:0000256" key="1">
    <source>
        <dbReference type="ARBA" id="ARBA00023319"/>
    </source>
</evidence>
<name>A0AAN9A8W5_HALRR</name>
<dbReference type="GO" id="GO:0007156">
    <property type="term" value="P:homophilic cell adhesion via plasma membrane adhesion molecules"/>
    <property type="evidence" value="ECO:0007669"/>
    <property type="project" value="TreeGrafter"/>
</dbReference>
<feature type="domain" description="Immunoglobulin I-set" evidence="2">
    <location>
        <begin position="28"/>
        <end position="69"/>
    </location>
</feature>
<dbReference type="GO" id="GO:0030424">
    <property type="term" value="C:axon"/>
    <property type="evidence" value="ECO:0007669"/>
    <property type="project" value="TreeGrafter"/>
</dbReference>
<dbReference type="EMBL" id="JAXCGZ010007796">
    <property type="protein sequence ID" value="KAK7078504.1"/>
    <property type="molecule type" value="Genomic_DNA"/>
</dbReference>
<dbReference type="GO" id="GO:0050808">
    <property type="term" value="P:synapse organization"/>
    <property type="evidence" value="ECO:0007669"/>
    <property type="project" value="TreeGrafter"/>
</dbReference>
<dbReference type="GO" id="GO:0005886">
    <property type="term" value="C:plasma membrane"/>
    <property type="evidence" value="ECO:0007669"/>
    <property type="project" value="TreeGrafter"/>
</dbReference>
<gene>
    <name evidence="3" type="ORF">SK128_000026</name>
</gene>
<dbReference type="GO" id="GO:0008046">
    <property type="term" value="F:axon guidance receptor activity"/>
    <property type="evidence" value="ECO:0007669"/>
    <property type="project" value="TreeGrafter"/>
</dbReference>
<organism evidence="3 4">
    <name type="scientific">Halocaridina rubra</name>
    <name type="common">Hawaiian red shrimp</name>
    <dbReference type="NCBI Taxonomy" id="373956"/>
    <lineage>
        <taxon>Eukaryota</taxon>
        <taxon>Metazoa</taxon>
        <taxon>Ecdysozoa</taxon>
        <taxon>Arthropoda</taxon>
        <taxon>Crustacea</taxon>
        <taxon>Multicrustacea</taxon>
        <taxon>Malacostraca</taxon>
        <taxon>Eumalacostraca</taxon>
        <taxon>Eucarida</taxon>
        <taxon>Decapoda</taxon>
        <taxon>Pleocyemata</taxon>
        <taxon>Caridea</taxon>
        <taxon>Atyoidea</taxon>
        <taxon>Atyidae</taxon>
        <taxon>Halocaridina</taxon>
    </lineage>
</organism>
<accession>A0AAN9A8W5</accession>
<reference evidence="3 4" key="1">
    <citation type="submission" date="2023-11" db="EMBL/GenBank/DDBJ databases">
        <title>Halocaridina rubra genome assembly.</title>
        <authorList>
            <person name="Smith C."/>
        </authorList>
    </citation>
    <scope>NUCLEOTIDE SEQUENCE [LARGE SCALE GENOMIC DNA]</scope>
    <source>
        <strain evidence="3">EP-1</strain>
        <tissue evidence="3">Whole</tissue>
    </source>
</reference>
<dbReference type="GO" id="GO:0043025">
    <property type="term" value="C:neuronal cell body"/>
    <property type="evidence" value="ECO:0007669"/>
    <property type="project" value="TreeGrafter"/>
</dbReference>
<dbReference type="PANTHER" id="PTHR45080">
    <property type="entry name" value="CONTACTIN 5"/>
    <property type="match status" value="1"/>
</dbReference>
<dbReference type="InterPro" id="IPR013098">
    <property type="entry name" value="Ig_I-set"/>
</dbReference>